<name>A0A348AH00_9FIRM</name>
<gene>
    <name evidence="2" type="ORF">MAMMFC1_00996</name>
</gene>
<accession>A0A348AH00</accession>
<dbReference type="AlphaFoldDB" id="A0A348AH00"/>
<evidence type="ECO:0000313" key="2">
    <source>
        <dbReference type="EMBL" id="BBB90348.1"/>
    </source>
</evidence>
<evidence type="ECO:0000259" key="1">
    <source>
        <dbReference type="Pfam" id="PF13625"/>
    </source>
</evidence>
<evidence type="ECO:0000313" key="3">
    <source>
        <dbReference type="Proteomes" id="UP000276437"/>
    </source>
</evidence>
<sequence length="598" mass="66754">MQPKKVVALKTGGIYTIEMLAKTNMNALGNIAYLFCGFDWYRSPNLIECLRAGINDYAAFFAPFSRLEPISKTVLASLSSQPGKAVQVKDLSGKLGEEQPAKVEKAVRILINKGWLIEGADEGEQVVLLLPEIARQIRWLSDYERFFLAEQPVLSCTSAAAPVWQQDLIETAAFILTEKPKLTNQRLMNKSALKRLLTRLNPAAAQGWESALLNNRYPVPLWMLLYLLQAVGALTEQVDGNARWLNLNVDKWLDFLRIPFHLRLLAAFLAYLNVVHRYAGFGGVRLALALIQESTYIKGHGVSPVSLYKRISQLDNLSNMAYGDYDRQEQYLSAWFMEPLRSLGLYASWEVSLPTPWAKQQERLRSLWYLTDLGKVAGRIVKARDKKAVEQHFSQYFGVIDEVMEGKLTNAGEGLVSSWEALLPPCLDNELILQNDMTFIVPQNAPPELIWLLSVFGSGENQQYVIIGKFQKETVVRALKAGIKLDNLQQAITAQSKSPPPGILLSMLEEWGASYGRAIVGKSMIVACDTSEDAAELAVQTRLAGVILGQVGLRTILIKEEGEAVVRKWLERKGRVPPPGVAGGAEIIEWLQNRDKKS</sequence>
<organism evidence="2 3">
    <name type="scientific">Methylomusa anaerophila</name>
    <dbReference type="NCBI Taxonomy" id="1930071"/>
    <lineage>
        <taxon>Bacteria</taxon>
        <taxon>Bacillati</taxon>
        <taxon>Bacillota</taxon>
        <taxon>Negativicutes</taxon>
        <taxon>Selenomonadales</taxon>
        <taxon>Sporomusaceae</taxon>
        <taxon>Methylomusa</taxon>
    </lineage>
</organism>
<dbReference type="Pfam" id="PF13625">
    <property type="entry name" value="Helicase_C_3"/>
    <property type="match status" value="1"/>
</dbReference>
<dbReference type="EMBL" id="AP018449">
    <property type="protein sequence ID" value="BBB90348.1"/>
    <property type="molecule type" value="Genomic_DNA"/>
</dbReference>
<protein>
    <recommendedName>
        <fullName evidence="1">Helicase XPB/Ssl2 N-terminal domain-containing protein</fullName>
    </recommendedName>
</protein>
<dbReference type="InterPro" id="IPR032830">
    <property type="entry name" value="XPB/Ssl2_N"/>
</dbReference>
<dbReference type="KEGG" id="mana:MAMMFC1_00996"/>
<feature type="domain" description="Helicase XPB/Ssl2 N-terminal" evidence="1">
    <location>
        <begin position="431"/>
        <end position="546"/>
    </location>
</feature>
<proteinExistence type="predicted"/>
<dbReference type="RefSeq" id="WP_126306990.1">
    <property type="nucleotide sequence ID" value="NZ_AP018449.1"/>
</dbReference>
<dbReference type="Proteomes" id="UP000276437">
    <property type="component" value="Chromosome"/>
</dbReference>
<dbReference type="OrthoDB" id="1672085at2"/>
<keyword evidence="3" id="KW-1185">Reference proteome</keyword>
<reference evidence="2 3" key="1">
    <citation type="journal article" date="2018" name="Int. J. Syst. Evol. Microbiol.">
        <title>Methylomusa anaerophila gen. nov., sp. nov., an anaerobic methanol-utilizing bacterium isolated from a microbial fuel cell.</title>
        <authorList>
            <person name="Amano N."/>
            <person name="Yamamuro A."/>
            <person name="Miyahara M."/>
            <person name="Kouzuma A."/>
            <person name="Abe T."/>
            <person name="Watanabe K."/>
        </authorList>
    </citation>
    <scope>NUCLEOTIDE SEQUENCE [LARGE SCALE GENOMIC DNA]</scope>
    <source>
        <strain evidence="2 3">MMFC1</strain>
    </source>
</reference>